<accession>M0ZX97</accession>
<dbReference type="PaxDb" id="4113-PGSC0003DMT400009988"/>
<dbReference type="SUPFAM" id="SSF47699">
    <property type="entry name" value="Bifunctional inhibitor/lipid-transfer protein/seed storage 2S albumin"/>
    <property type="match status" value="1"/>
</dbReference>
<dbReference type="InterPro" id="IPR036312">
    <property type="entry name" value="Bifun_inhib/LTP/seed_sf"/>
</dbReference>
<dbReference type="EnsemblPlants" id="PGSC0003DMT400009988">
    <property type="protein sequence ID" value="PGSC0003DMT400009988"/>
    <property type="gene ID" value="PGSC0003DMG400003910"/>
</dbReference>
<comment type="similarity">
    <text evidence="1">Belongs to the plant LTP family.</text>
</comment>
<name>M0ZX97_SOLTU</name>
<dbReference type="Gramene" id="PGSC0003DMT400009988">
    <property type="protein sequence ID" value="PGSC0003DMT400009988"/>
    <property type="gene ID" value="PGSC0003DMG400003910"/>
</dbReference>
<dbReference type="AlphaFoldDB" id="M0ZX97"/>
<reference evidence="4" key="1">
    <citation type="journal article" date="2011" name="Nature">
        <title>Genome sequence and analysis of the tuber crop potato.</title>
        <authorList>
            <consortium name="The Potato Genome Sequencing Consortium"/>
        </authorList>
    </citation>
    <scope>NUCLEOTIDE SEQUENCE [LARGE SCALE GENOMIC DNA]</scope>
    <source>
        <strain evidence="4">cv. DM1-3 516 R44</strain>
    </source>
</reference>
<keyword evidence="4" id="KW-1185">Reference proteome</keyword>
<sequence>MIGKIVCLVVFCMAIVVPRHAEALSCYQVIYNLIGCLSYITNIGDLEDCCHGVRALHRAAFNQGHQQTA</sequence>
<evidence type="ECO:0000256" key="2">
    <source>
        <dbReference type="SAM" id="SignalP"/>
    </source>
</evidence>
<feature type="chain" id="PRO_5004010659" evidence="2">
    <location>
        <begin position="24"/>
        <end position="69"/>
    </location>
</feature>
<reference evidence="3" key="2">
    <citation type="submission" date="2015-06" db="UniProtKB">
        <authorList>
            <consortium name="EnsemblPlants"/>
        </authorList>
    </citation>
    <scope>IDENTIFICATION</scope>
    <source>
        <strain evidence="3">DM1-3 516 R44</strain>
    </source>
</reference>
<feature type="signal peptide" evidence="2">
    <location>
        <begin position="1"/>
        <end position="23"/>
    </location>
</feature>
<proteinExistence type="inferred from homology"/>
<dbReference type="Gene3D" id="1.10.110.10">
    <property type="entry name" value="Plant lipid-transfer and hydrophobic proteins"/>
    <property type="match status" value="1"/>
</dbReference>
<dbReference type="OMA" id="DLEDCCH"/>
<dbReference type="Proteomes" id="UP000011115">
    <property type="component" value="Unassembled WGS sequence"/>
</dbReference>
<protein>
    <submittedName>
        <fullName evidence="3">Non-specific lipid-transfer protein</fullName>
    </submittedName>
</protein>
<dbReference type="HOGENOM" id="CLU_2780833_0_0_1"/>
<keyword evidence="2" id="KW-0732">Signal</keyword>
<dbReference type="GO" id="GO:0008289">
    <property type="term" value="F:lipid binding"/>
    <property type="evidence" value="ECO:0007669"/>
    <property type="project" value="InterPro"/>
</dbReference>
<evidence type="ECO:0000313" key="3">
    <source>
        <dbReference type="EnsemblPlants" id="PGSC0003DMT400009988"/>
    </source>
</evidence>
<dbReference type="InterPro" id="IPR000528">
    <property type="entry name" value="Plant_nsLTP"/>
</dbReference>
<organism evidence="3 4">
    <name type="scientific">Solanum tuberosum</name>
    <name type="common">Potato</name>
    <dbReference type="NCBI Taxonomy" id="4113"/>
    <lineage>
        <taxon>Eukaryota</taxon>
        <taxon>Viridiplantae</taxon>
        <taxon>Streptophyta</taxon>
        <taxon>Embryophyta</taxon>
        <taxon>Tracheophyta</taxon>
        <taxon>Spermatophyta</taxon>
        <taxon>Magnoliopsida</taxon>
        <taxon>eudicotyledons</taxon>
        <taxon>Gunneridae</taxon>
        <taxon>Pentapetalae</taxon>
        <taxon>asterids</taxon>
        <taxon>lamiids</taxon>
        <taxon>Solanales</taxon>
        <taxon>Solanaceae</taxon>
        <taxon>Solanoideae</taxon>
        <taxon>Solaneae</taxon>
        <taxon>Solanum</taxon>
    </lineage>
</organism>
<dbReference type="PANTHER" id="PTHR33076">
    <property type="entry name" value="NON-SPECIFIC LIPID-TRANSFER PROTEIN 2-RELATED"/>
    <property type="match status" value="1"/>
</dbReference>
<evidence type="ECO:0000256" key="1">
    <source>
        <dbReference type="ARBA" id="ARBA00009748"/>
    </source>
</evidence>
<dbReference type="InParanoid" id="M0ZX97"/>
<dbReference type="GO" id="GO:0006869">
    <property type="term" value="P:lipid transport"/>
    <property type="evidence" value="ECO:0007669"/>
    <property type="project" value="InterPro"/>
</dbReference>
<evidence type="ECO:0000313" key="4">
    <source>
        <dbReference type="Proteomes" id="UP000011115"/>
    </source>
</evidence>